<dbReference type="Pfam" id="PF00831">
    <property type="entry name" value="Ribosomal_L29"/>
    <property type="match status" value="1"/>
</dbReference>
<dbReference type="InterPro" id="IPR001854">
    <property type="entry name" value="Ribosomal_uL29"/>
</dbReference>
<reference evidence="4" key="1">
    <citation type="submission" date="2018-05" db="EMBL/GenBank/DDBJ databases">
        <authorList>
            <person name="Lanie J.A."/>
            <person name="Ng W.-L."/>
            <person name="Kazmierczak K.M."/>
            <person name="Andrzejewski T.M."/>
            <person name="Davidsen T.M."/>
            <person name="Wayne K.J."/>
            <person name="Tettelin H."/>
            <person name="Glass J.I."/>
            <person name="Rusch D."/>
            <person name="Podicherti R."/>
            <person name="Tsui H.-C.T."/>
            <person name="Winkler M.E."/>
        </authorList>
    </citation>
    <scope>NUCLEOTIDE SEQUENCE</scope>
</reference>
<proteinExistence type="inferred from homology"/>
<dbReference type="AlphaFoldDB" id="A0A381QED7"/>
<sequence>MQNLIFQKSMQQLEDLSQIKKVKKKISRIKTIIHEKELNIEMESDN</sequence>
<protein>
    <submittedName>
        <fullName evidence="4">Uncharacterized protein</fullName>
    </submittedName>
</protein>
<dbReference type="GO" id="GO:0006412">
    <property type="term" value="P:translation"/>
    <property type="evidence" value="ECO:0007669"/>
    <property type="project" value="InterPro"/>
</dbReference>
<dbReference type="GO" id="GO:1990904">
    <property type="term" value="C:ribonucleoprotein complex"/>
    <property type="evidence" value="ECO:0007669"/>
    <property type="project" value="UniProtKB-KW"/>
</dbReference>
<dbReference type="GO" id="GO:0003735">
    <property type="term" value="F:structural constituent of ribosome"/>
    <property type="evidence" value="ECO:0007669"/>
    <property type="project" value="InterPro"/>
</dbReference>
<evidence type="ECO:0000313" key="4">
    <source>
        <dbReference type="EMBL" id="SUZ77695.1"/>
    </source>
</evidence>
<evidence type="ECO:0000256" key="2">
    <source>
        <dbReference type="ARBA" id="ARBA00022980"/>
    </source>
</evidence>
<keyword evidence="3" id="KW-0687">Ribonucleoprotein</keyword>
<dbReference type="GO" id="GO:0005840">
    <property type="term" value="C:ribosome"/>
    <property type="evidence" value="ECO:0007669"/>
    <property type="project" value="UniProtKB-KW"/>
</dbReference>
<accession>A0A381QED7</accession>
<keyword evidence="2" id="KW-0689">Ribosomal protein</keyword>
<evidence type="ECO:0000256" key="1">
    <source>
        <dbReference type="ARBA" id="ARBA00009254"/>
    </source>
</evidence>
<dbReference type="NCBIfam" id="TIGR00012">
    <property type="entry name" value="L29"/>
    <property type="match status" value="1"/>
</dbReference>
<evidence type="ECO:0000256" key="3">
    <source>
        <dbReference type="ARBA" id="ARBA00023274"/>
    </source>
</evidence>
<name>A0A381QED7_9ZZZZ</name>
<comment type="similarity">
    <text evidence="1">Belongs to the universal ribosomal protein uL29 family.</text>
</comment>
<dbReference type="Gene3D" id="1.10.287.310">
    <property type="match status" value="1"/>
</dbReference>
<dbReference type="EMBL" id="UINC01001326">
    <property type="protein sequence ID" value="SUZ77695.1"/>
    <property type="molecule type" value="Genomic_DNA"/>
</dbReference>
<dbReference type="SUPFAM" id="SSF46561">
    <property type="entry name" value="Ribosomal protein L29 (L29p)"/>
    <property type="match status" value="1"/>
</dbReference>
<gene>
    <name evidence="4" type="ORF">METZ01_LOCUS30549</name>
</gene>
<organism evidence="4">
    <name type="scientific">marine metagenome</name>
    <dbReference type="NCBI Taxonomy" id="408172"/>
    <lineage>
        <taxon>unclassified sequences</taxon>
        <taxon>metagenomes</taxon>
        <taxon>ecological metagenomes</taxon>
    </lineage>
</organism>
<dbReference type="InterPro" id="IPR036049">
    <property type="entry name" value="Ribosomal_uL29_sf"/>
</dbReference>